<dbReference type="NCBIfam" id="TIGR01777">
    <property type="entry name" value="yfcH"/>
    <property type="match status" value="1"/>
</dbReference>
<feature type="domain" description="DUF1731" evidence="3">
    <location>
        <begin position="255"/>
        <end position="303"/>
    </location>
</feature>
<dbReference type="AlphaFoldDB" id="A0A0N7MYT2"/>
<dbReference type="RefSeq" id="WP_092351102.1">
    <property type="nucleotide sequence ID" value="NZ_CZVW01000033.1"/>
</dbReference>
<evidence type="ECO:0000259" key="3">
    <source>
        <dbReference type="Pfam" id="PF08338"/>
    </source>
</evidence>
<protein>
    <recommendedName>
        <fullName evidence="6">TIGR01777 family protein</fullName>
    </recommendedName>
</protein>
<accession>A0A0N7MYT2</accession>
<feature type="domain" description="NAD-dependent epimerase/dehydratase" evidence="2">
    <location>
        <begin position="5"/>
        <end position="228"/>
    </location>
</feature>
<dbReference type="PANTHER" id="PTHR11092:SF0">
    <property type="entry name" value="EPIMERASE FAMILY PROTEIN SDR39U1"/>
    <property type="match status" value="1"/>
</dbReference>
<comment type="similarity">
    <text evidence="1">Belongs to the NAD(P)-dependent epimerase/dehydratase family. SDR39U1 subfamily.</text>
</comment>
<evidence type="ECO:0008006" key="6">
    <source>
        <dbReference type="Google" id="ProtNLM"/>
    </source>
</evidence>
<keyword evidence="5" id="KW-1185">Reference proteome</keyword>
<gene>
    <name evidence="4" type="ORF">JGI23_01885</name>
</gene>
<dbReference type="InterPro" id="IPR036291">
    <property type="entry name" value="NAD(P)-bd_dom_sf"/>
</dbReference>
<dbReference type="CDD" id="cd05242">
    <property type="entry name" value="SDR_a8"/>
    <property type="match status" value="1"/>
</dbReference>
<evidence type="ECO:0000256" key="1">
    <source>
        <dbReference type="ARBA" id="ARBA00009353"/>
    </source>
</evidence>
<evidence type="ECO:0000313" key="4">
    <source>
        <dbReference type="EMBL" id="CUT05115.1"/>
    </source>
</evidence>
<name>A0A0N7MYT2_9BACT</name>
<dbReference type="Pfam" id="PF01370">
    <property type="entry name" value="Epimerase"/>
    <property type="match status" value="1"/>
</dbReference>
<dbReference type="InterPro" id="IPR001509">
    <property type="entry name" value="Epimerase_deHydtase"/>
</dbReference>
<proteinExistence type="inferred from homology"/>
<reference evidence="5" key="1">
    <citation type="submission" date="2015-11" db="EMBL/GenBank/DDBJ databases">
        <authorList>
            <person name="Varghese N."/>
        </authorList>
    </citation>
    <scope>NUCLEOTIDE SEQUENCE [LARGE SCALE GENOMIC DNA]</scope>
    <source>
        <strain evidence="5">JGI-23</strain>
    </source>
</reference>
<evidence type="ECO:0000259" key="2">
    <source>
        <dbReference type="Pfam" id="PF01370"/>
    </source>
</evidence>
<dbReference type="Pfam" id="PF08338">
    <property type="entry name" value="DUF1731"/>
    <property type="match status" value="1"/>
</dbReference>
<dbReference type="EMBL" id="CZVW01000033">
    <property type="protein sequence ID" value="CUT05115.1"/>
    <property type="molecule type" value="Genomic_DNA"/>
</dbReference>
<dbReference type="InterPro" id="IPR013549">
    <property type="entry name" value="DUF1731"/>
</dbReference>
<dbReference type="Proteomes" id="UP000199197">
    <property type="component" value="Unassembled WGS sequence"/>
</dbReference>
<sequence length="304" mass="33845">MAKTIAIAGGTGFLGSYVAELLHNDGYKILISTRNPEKISDKFKKFEIFGWNPQTENFPTDVIQKSDVVINFLGETISQRWTQKVKERLRSSRIDSTRKIAEAFSKVDSNGKVFISASATGIYGSKRDDVLDEDSNPGDDFLAKLCIDWENEARKVEDTGARVVILRIGIVLGKGGGFLARLTPLFKLGLGGKISNGKAWMSWVHIDDLAKVVKFAIENDGVRGVYNVVSPNPVTNEEFTRTFAKVLKRPAIFTVPKFALKILFGKELTEIALISSQKVQPKRLTEAGFKFQYEDIESALRSLF</sequence>
<dbReference type="Gene3D" id="3.40.50.720">
    <property type="entry name" value="NAD(P)-binding Rossmann-like Domain"/>
    <property type="match status" value="1"/>
</dbReference>
<dbReference type="OrthoDB" id="9801773at2"/>
<dbReference type="SUPFAM" id="SSF51735">
    <property type="entry name" value="NAD(P)-binding Rossmann-fold domains"/>
    <property type="match status" value="1"/>
</dbReference>
<dbReference type="PANTHER" id="PTHR11092">
    <property type="entry name" value="SUGAR NUCLEOTIDE EPIMERASE RELATED"/>
    <property type="match status" value="1"/>
</dbReference>
<organism evidence="4 5">
    <name type="scientific">Candidatus Chryseopegocella kryptomonas</name>
    <dbReference type="NCBI Taxonomy" id="1633643"/>
    <lineage>
        <taxon>Bacteria</taxon>
        <taxon>Pseudomonadati</taxon>
        <taxon>Candidatus Kryptoniota</taxon>
        <taxon>Candidatus Chryseopegocella</taxon>
    </lineage>
</organism>
<evidence type="ECO:0000313" key="5">
    <source>
        <dbReference type="Proteomes" id="UP000199197"/>
    </source>
</evidence>
<dbReference type="InterPro" id="IPR010099">
    <property type="entry name" value="SDR39U1"/>
</dbReference>